<accession>A0AAV1QGZ9</accession>
<gene>
    <name evidence="2" type="ORF">FSCOSCO3_A011414</name>
</gene>
<reference evidence="2 3" key="1">
    <citation type="submission" date="2024-01" db="EMBL/GenBank/DDBJ databases">
        <authorList>
            <person name="Alioto T."/>
            <person name="Alioto T."/>
            <person name="Gomez Garrido J."/>
        </authorList>
    </citation>
    <scope>NUCLEOTIDE SEQUENCE [LARGE SCALE GENOMIC DNA]</scope>
</reference>
<organism evidence="2 3">
    <name type="scientific">Scomber scombrus</name>
    <name type="common">Atlantic mackerel</name>
    <name type="synonym">Scomber vernalis</name>
    <dbReference type="NCBI Taxonomy" id="13677"/>
    <lineage>
        <taxon>Eukaryota</taxon>
        <taxon>Metazoa</taxon>
        <taxon>Chordata</taxon>
        <taxon>Craniata</taxon>
        <taxon>Vertebrata</taxon>
        <taxon>Euteleostomi</taxon>
        <taxon>Actinopterygii</taxon>
        <taxon>Neopterygii</taxon>
        <taxon>Teleostei</taxon>
        <taxon>Neoteleostei</taxon>
        <taxon>Acanthomorphata</taxon>
        <taxon>Pelagiaria</taxon>
        <taxon>Scombriformes</taxon>
        <taxon>Scombridae</taxon>
        <taxon>Scomber</taxon>
    </lineage>
</organism>
<proteinExistence type="predicted"/>
<dbReference type="Proteomes" id="UP001314229">
    <property type="component" value="Unassembled WGS sequence"/>
</dbReference>
<feature type="non-terminal residue" evidence="2">
    <location>
        <position position="76"/>
    </location>
</feature>
<evidence type="ECO:0000256" key="1">
    <source>
        <dbReference type="SAM" id="MobiDB-lite"/>
    </source>
</evidence>
<protein>
    <submittedName>
        <fullName evidence="2">Uncharacterized protein</fullName>
    </submittedName>
</protein>
<feature type="region of interest" description="Disordered" evidence="1">
    <location>
        <begin position="41"/>
        <end position="62"/>
    </location>
</feature>
<name>A0AAV1QGZ9_SCOSC</name>
<evidence type="ECO:0000313" key="2">
    <source>
        <dbReference type="EMBL" id="CAK6982724.1"/>
    </source>
</evidence>
<comment type="caution">
    <text evidence="2">The sequence shown here is derived from an EMBL/GenBank/DDBJ whole genome shotgun (WGS) entry which is preliminary data.</text>
</comment>
<evidence type="ECO:0000313" key="3">
    <source>
        <dbReference type="Proteomes" id="UP001314229"/>
    </source>
</evidence>
<dbReference type="AlphaFoldDB" id="A0AAV1QGZ9"/>
<dbReference type="EMBL" id="CAWUFR010001089">
    <property type="protein sequence ID" value="CAK6982724.1"/>
    <property type="molecule type" value="Genomic_DNA"/>
</dbReference>
<keyword evidence="3" id="KW-1185">Reference proteome</keyword>
<sequence>MRTALASSPLLSSRDYRTLAVEANRIFLANRQQFVHALLPPQHTSAPLPPPEDDPDTTAAVTARRQREDGWCYYHS</sequence>